<dbReference type="Proteomes" id="UP000626092">
    <property type="component" value="Unassembled WGS sequence"/>
</dbReference>
<evidence type="ECO:0000313" key="3">
    <source>
        <dbReference type="EMBL" id="KAF7154089.1"/>
    </source>
</evidence>
<dbReference type="EMBL" id="WJXA01000001">
    <property type="protein sequence ID" value="KAF7153537.1"/>
    <property type="molecule type" value="Genomic_DNA"/>
</dbReference>
<dbReference type="EMBL" id="WJXA01000001">
    <property type="protein sequence ID" value="KAF7154089.1"/>
    <property type="molecule type" value="Genomic_DNA"/>
</dbReference>
<protein>
    <submittedName>
        <fullName evidence="3">Uncharacterized protein</fullName>
    </submittedName>
</protein>
<feature type="region of interest" description="Disordered" evidence="1">
    <location>
        <begin position="1"/>
        <end position="20"/>
    </location>
</feature>
<comment type="caution">
    <text evidence="3">The sequence shown here is derived from an EMBL/GenBank/DDBJ whole genome shotgun (WGS) entry which is preliminary data.</text>
</comment>
<organism evidence="3 4">
    <name type="scientific">Rhododendron simsii</name>
    <name type="common">Sims's rhododendron</name>
    <dbReference type="NCBI Taxonomy" id="118357"/>
    <lineage>
        <taxon>Eukaryota</taxon>
        <taxon>Viridiplantae</taxon>
        <taxon>Streptophyta</taxon>
        <taxon>Embryophyta</taxon>
        <taxon>Tracheophyta</taxon>
        <taxon>Spermatophyta</taxon>
        <taxon>Magnoliopsida</taxon>
        <taxon>eudicotyledons</taxon>
        <taxon>Gunneridae</taxon>
        <taxon>Pentapetalae</taxon>
        <taxon>asterids</taxon>
        <taxon>Ericales</taxon>
        <taxon>Ericaceae</taxon>
        <taxon>Ericoideae</taxon>
        <taxon>Rhodoreae</taxon>
        <taxon>Rhododendron</taxon>
    </lineage>
</organism>
<proteinExistence type="predicted"/>
<dbReference type="OrthoDB" id="1822884at2759"/>
<name>A0A834HP12_RHOSS</name>
<reference evidence="3" key="1">
    <citation type="submission" date="2019-11" db="EMBL/GenBank/DDBJ databases">
        <authorList>
            <person name="Liu Y."/>
            <person name="Hou J."/>
            <person name="Li T.-Q."/>
            <person name="Guan C.-H."/>
            <person name="Wu X."/>
            <person name="Wu H.-Z."/>
            <person name="Ling F."/>
            <person name="Zhang R."/>
            <person name="Shi X.-G."/>
            <person name="Ren J.-P."/>
            <person name="Chen E.-F."/>
            <person name="Sun J.-M."/>
        </authorList>
    </citation>
    <scope>NUCLEOTIDE SEQUENCE</scope>
    <source>
        <strain evidence="3">Adult_tree_wgs_1</strain>
        <tissue evidence="3">Leaves</tissue>
    </source>
</reference>
<keyword evidence="4" id="KW-1185">Reference proteome</keyword>
<evidence type="ECO:0000313" key="2">
    <source>
        <dbReference type="EMBL" id="KAF7153537.1"/>
    </source>
</evidence>
<feature type="compositionally biased region" description="Acidic residues" evidence="1">
    <location>
        <begin position="1"/>
        <end position="11"/>
    </location>
</feature>
<accession>A0A834HP12</accession>
<evidence type="ECO:0000313" key="4">
    <source>
        <dbReference type="Proteomes" id="UP000626092"/>
    </source>
</evidence>
<evidence type="ECO:0000256" key="1">
    <source>
        <dbReference type="SAM" id="MobiDB-lite"/>
    </source>
</evidence>
<sequence>MASGEDLDDGKDDNNGEPVLTTMKQCSYSRYVEVHAGTSEGLCRGTAGPTRDAAAIGRLIGPDSPVAFEAKSGEAISDDNYSMGNFSIDSGLRLSVLVFDDAGQECTYAKDIESLLGVLAIELPRTFLKTSLKYVEAFCRATYLGLANIGSLFQYFKWQKSEARIQKIVFLYVYVDDLVQLRC</sequence>
<gene>
    <name evidence="2" type="ORF">RHSIM_Rhsim01G0157300</name>
    <name evidence="3" type="ORF">RHSIM_Rhsim01G0157400</name>
</gene>
<dbReference type="AlphaFoldDB" id="A0A834HP12"/>